<evidence type="ECO:0000313" key="3">
    <source>
        <dbReference type="Proteomes" id="UP000615446"/>
    </source>
</evidence>
<name>A0A8H3QZ11_9GLOM</name>
<accession>A0A8H3QZ11</accession>
<dbReference type="EMBL" id="BLAL01000259">
    <property type="protein sequence ID" value="GES97670.1"/>
    <property type="molecule type" value="Genomic_DNA"/>
</dbReference>
<proteinExistence type="predicted"/>
<feature type="compositionally biased region" description="Polar residues" evidence="1">
    <location>
        <begin position="1"/>
        <end position="17"/>
    </location>
</feature>
<evidence type="ECO:0000256" key="1">
    <source>
        <dbReference type="SAM" id="MobiDB-lite"/>
    </source>
</evidence>
<reference evidence="2" key="1">
    <citation type="submission" date="2019-10" db="EMBL/GenBank/DDBJ databases">
        <title>Conservation and host-specific expression of non-tandemly repeated heterogenous ribosome RNA gene in arbuscular mycorrhizal fungi.</title>
        <authorList>
            <person name="Maeda T."/>
            <person name="Kobayashi Y."/>
            <person name="Nakagawa T."/>
            <person name="Ezawa T."/>
            <person name="Yamaguchi K."/>
            <person name="Bino T."/>
            <person name="Nishimoto Y."/>
            <person name="Shigenobu S."/>
            <person name="Kawaguchi M."/>
        </authorList>
    </citation>
    <scope>NUCLEOTIDE SEQUENCE</scope>
    <source>
        <strain evidence="2">HR1</strain>
    </source>
</reference>
<evidence type="ECO:0000313" key="2">
    <source>
        <dbReference type="EMBL" id="GES97670.1"/>
    </source>
</evidence>
<feature type="compositionally biased region" description="Basic and acidic residues" evidence="1">
    <location>
        <begin position="54"/>
        <end position="69"/>
    </location>
</feature>
<feature type="region of interest" description="Disordered" evidence="1">
    <location>
        <begin position="1"/>
        <end position="69"/>
    </location>
</feature>
<comment type="caution">
    <text evidence="2">The sequence shown here is derived from an EMBL/GenBank/DDBJ whole genome shotgun (WGS) entry which is preliminary data.</text>
</comment>
<dbReference type="Proteomes" id="UP000615446">
    <property type="component" value="Unassembled WGS sequence"/>
</dbReference>
<dbReference type="OrthoDB" id="2408578at2759"/>
<sequence length="375" mass="42952">MPPKNITRSQNKKQSVVPTDKDIVTSKTTSRSQKKNQNVTTIDDEISDSSIPKENQELETQKPPAKKREPAVVNEDLNENIDIQEPAAVAITKLTPINKLLELSDDDDLLEDSGPFNENDTNFEHEPLMPITNDSNRIHNNILDETGSYTRVDRIRNNDLYRSNKADESCRLYLNTTPSPDHPNNIPLLISRSHSAHNMYMGSNDCDVFRPDTQNVYQLNTSFFTNNDDSDALSNCQPSSDRFPTPFHNMANVHQICSWLCANLNILLLAYNLYLSMQSPVMNSFNFIMLNHNSLLLATSIPQQEDRTKDNRDFLEELKCLFLQVRNPEKNVFKDLKQLMNLKKRSRGNGNNRPLEENEVILFVDEALTMNVLQR</sequence>
<organism evidence="2 3">
    <name type="scientific">Rhizophagus clarus</name>
    <dbReference type="NCBI Taxonomy" id="94130"/>
    <lineage>
        <taxon>Eukaryota</taxon>
        <taxon>Fungi</taxon>
        <taxon>Fungi incertae sedis</taxon>
        <taxon>Mucoromycota</taxon>
        <taxon>Glomeromycotina</taxon>
        <taxon>Glomeromycetes</taxon>
        <taxon>Glomerales</taxon>
        <taxon>Glomeraceae</taxon>
        <taxon>Rhizophagus</taxon>
    </lineage>
</organism>
<protein>
    <submittedName>
        <fullName evidence="2">Uncharacterized protein</fullName>
    </submittedName>
</protein>
<gene>
    <name evidence="2" type="ORF">RCL2_002425300</name>
</gene>
<dbReference type="AlphaFoldDB" id="A0A8H3QZ11"/>
<feature type="compositionally biased region" description="Polar residues" evidence="1">
    <location>
        <begin position="25"/>
        <end position="41"/>
    </location>
</feature>